<dbReference type="GO" id="GO:0005829">
    <property type="term" value="C:cytosol"/>
    <property type="evidence" value="ECO:0007669"/>
    <property type="project" value="TreeGrafter"/>
</dbReference>
<feature type="binding site" evidence="12">
    <location>
        <position position="116"/>
    </location>
    <ligand>
        <name>(2R)-3-phosphoglycerate</name>
        <dbReference type="ChEBI" id="CHEBI:58272"/>
    </ligand>
</feature>
<keyword evidence="6 14" id="KW-0808">Transferase</keyword>
<dbReference type="EC" id="2.7.2.3" evidence="5 14"/>
<evidence type="ECO:0000256" key="10">
    <source>
        <dbReference type="ARBA" id="ARBA00022840"/>
    </source>
</evidence>
<reference evidence="16" key="1">
    <citation type="journal article" date="2023" name="Mol. Ecol. Resour.">
        <title>Chromosome-level genome assembly of a triploid poplar Populus alba 'Berolinensis'.</title>
        <authorList>
            <person name="Chen S."/>
            <person name="Yu Y."/>
            <person name="Wang X."/>
            <person name="Wang S."/>
            <person name="Zhang T."/>
            <person name="Zhou Y."/>
            <person name="He R."/>
            <person name="Meng N."/>
            <person name="Wang Y."/>
            <person name="Liu W."/>
            <person name="Liu Z."/>
            <person name="Liu J."/>
            <person name="Guo Q."/>
            <person name="Huang H."/>
            <person name="Sederoff R.R."/>
            <person name="Wang G."/>
            <person name="Qu G."/>
            <person name="Chen S."/>
        </authorList>
    </citation>
    <scope>NUCLEOTIDE SEQUENCE</scope>
    <source>
        <strain evidence="16">SC-2020</strain>
    </source>
</reference>
<dbReference type="PANTHER" id="PTHR11406:SF23">
    <property type="entry name" value="PHOSPHOGLYCERATE KINASE 1, CHLOROPLASTIC-RELATED"/>
    <property type="match status" value="1"/>
</dbReference>
<dbReference type="FunFam" id="3.40.50.1260:FF:000014">
    <property type="entry name" value="Phosphoglycerate kinase"/>
    <property type="match status" value="1"/>
</dbReference>
<evidence type="ECO:0000256" key="1">
    <source>
        <dbReference type="ARBA" id="ARBA00000642"/>
    </source>
</evidence>
<keyword evidence="7" id="KW-0479">Metal-binding</keyword>
<evidence type="ECO:0000256" key="6">
    <source>
        <dbReference type="ARBA" id="ARBA00022679"/>
    </source>
</evidence>
<keyword evidence="17" id="KW-1185">Reference proteome</keyword>
<dbReference type="GO" id="GO:0004618">
    <property type="term" value="F:phosphoglycerate kinase activity"/>
    <property type="evidence" value="ECO:0007669"/>
    <property type="project" value="UniProtKB-EC"/>
</dbReference>
<dbReference type="GO" id="GO:0005524">
    <property type="term" value="F:ATP binding"/>
    <property type="evidence" value="ECO:0007669"/>
    <property type="project" value="UniProtKB-KW"/>
</dbReference>
<comment type="subunit">
    <text evidence="15">Monomer.</text>
</comment>
<evidence type="ECO:0000256" key="7">
    <source>
        <dbReference type="ARBA" id="ARBA00022723"/>
    </source>
</evidence>
<dbReference type="InterPro" id="IPR001576">
    <property type="entry name" value="Phosphoglycerate_kinase"/>
</dbReference>
<evidence type="ECO:0000256" key="13">
    <source>
        <dbReference type="PIRSR" id="PIRSR000724-2"/>
    </source>
</evidence>
<organism evidence="16 17">
    <name type="scientific">Populus alba x Populus x berolinensis</name>
    <dbReference type="NCBI Taxonomy" id="444605"/>
    <lineage>
        <taxon>Eukaryota</taxon>
        <taxon>Viridiplantae</taxon>
        <taxon>Streptophyta</taxon>
        <taxon>Embryophyta</taxon>
        <taxon>Tracheophyta</taxon>
        <taxon>Spermatophyta</taxon>
        <taxon>Magnoliopsida</taxon>
        <taxon>eudicotyledons</taxon>
        <taxon>Gunneridae</taxon>
        <taxon>Pentapetalae</taxon>
        <taxon>rosids</taxon>
        <taxon>fabids</taxon>
        <taxon>Malpighiales</taxon>
        <taxon>Salicaceae</taxon>
        <taxon>Saliceae</taxon>
        <taxon>Populus</taxon>
    </lineage>
</organism>
<evidence type="ECO:0000256" key="12">
    <source>
        <dbReference type="PIRSR" id="PIRSR000724-1"/>
    </source>
</evidence>
<comment type="catalytic activity">
    <reaction evidence="1 14">
        <text>(2R)-3-phosphoglycerate + ATP = (2R)-3-phospho-glyceroyl phosphate + ADP</text>
        <dbReference type="Rhea" id="RHEA:14801"/>
        <dbReference type="ChEBI" id="CHEBI:30616"/>
        <dbReference type="ChEBI" id="CHEBI:57604"/>
        <dbReference type="ChEBI" id="CHEBI:58272"/>
        <dbReference type="ChEBI" id="CHEBI:456216"/>
        <dbReference type="EC" id="2.7.2.3"/>
    </reaction>
</comment>
<feature type="binding site" evidence="12">
    <location>
        <begin position="139"/>
        <end position="142"/>
    </location>
    <ligand>
        <name>substrate</name>
    </ligand>
</feature>
<dbReference type="HAMAP" id="MF_00145">
    <property type="entry name" value="Phosphoglyc_kinase"/>
    <property type="match status" value="1"/>
</dbReference>
<comment type="cofactor">
    <cofactor evidence="2">
        <name>Mg(2+)</name>
        <dbReference type="ChEBI" id="CHEBI:18420"/>
    </cofactor>
</comment>
<evidence type="ECO:0000256" key="8">
    <source>
        <dbReference type="ARBA" id="ARBA00022741"/>
    </source>
</evidence>
<evidence type="ECO:0000256" key="14">
    <source>
        <dbReference type="RuleBase" id="RU000532"/>
    </source>
</evidence>
<proteinExistence type="inferred from homology"/>
<evidence type="ECO:0000313" key="17">
    <source>
        <dbReference type="Proteomes" id="UP001164929"/>
    </source>
</evidence>
<dbReference type="GO" id="GO:0046872">
    <property type="term" value="F:metal ion binding"/>
    <property type="evidence" value="ECO:0007669"/>
    <property type="project" value="UniProtKB-KW"/>
</dbReference>
<keyword evidence="8" id="KW-0547">Nucleotide-binding</keyword>
<gene>
    <name evidence="16" type="ORF">NC653_025748</name>
</gene>
<evidence type="ECO:0000256" key="4">
    <source>
        <dbReference type="ARBA" id="ARBA00008982"/>
    </source>
</evidence>
<dbReference type="GO" id="GO:0006096">
    <property type="term" value="P:glycolytic process"/>
    <property type="evidence" value="ECO:0007669"/>
    <property type="project" value="InterPro"/>
</dbReference>
<keyword evidence="9 14" id="KW-0418">Kinase</keyword>
<dbReference type="InterPro" id="IPR015824">
    <property type="entry name" value="Phosphoglycerate_kinase_N"/>
</dbReference>
<evidence type="ECO:0000313" key="16">
    <source>
        <dbReference type="EMBL" id="KAJ6982737.1"/>
    </source>
</evidence>
<dbReference type="EMBL" id="JAQIZT010000010">
    <property type="protein sequence ID" value="KAJ6982737.1"/>
    <property type="molecule type" value="Genomic_DNA"/>
</dbReference>
<feature type="binding site" evidence="13">
    <location>
        <position position="262"/>
    </location>
    <ligand>
        <name>ATP</name>
        <dbReference type="ChEBI" id="CHEBI:30616"/>
    </ligand>
</feature>
<name>A0AAD6MCC5_9ROSI</name>
<dbReference type="AlphaFoldDB" id="A0AAD6MCC5"/>
<feature type="binding site" evidence="12">
    <location>
        <position position="178"/>
    </location>
    <ligand>
        <name>(2R)-3-phosphoglycerate</name>
        <dbReference type="ChEBI" id="CHEBI:58272"/>
    </ligand>
</feature>
<dbReference type="PROSITE" id="PS00111">
    <property type="entry name" value="PGLYCERATE_KINASE"/>
    <property type="match status" value="1"/>
</dbReference>
<dbReference type="SUPFAM" id="SSF53748">
    <property type="entry name" value="Phosphoglycerate kinase"/>
    <property type="match status" value="1"/>
</dbReference>
<dbReference type="GO" id="GO:0043531">
    <property type="term" value="F:ADP binding"/>
    <property type="evidence" value="ECO:0007669"/>
    <property type="project" value="TreeGrafter"/>
</dbReference>
<evidence type="ECO:0000256" key="2">
    <source>
        <dbReference type="ARBA" id="ARBA00001946"/>
    </source>
</evidence>
<dbReference type="Proteomes" id="UP001164929">
    <property type="component" value="Chromosome 10"/>
</dbReference>
<dbReference type="Gene3D" id="3.40.50.1260">
    <property type="entry name" value="Phosphoglycerate kinase, N-terminal domain"/>
    <property type="match status" value="4"/>
</dbReference>
<feature type="binding site" evidence="12">
    <location>
        <position position="211"/>
    </location>
    <ligand>
        <name>(2R)-3-phosphoglycerate</name>
        <dbReference type="ChEBI" id="CHEBI:58272"/>
    </ligand>
</feature>
<protein>
    <recommendedName>
        <fullName evidence="5 14">Phosphoglycerate kinase</fullName>
        <ecNumber evidence="5 14">2.7.2.3</ecNumber>
    </recommendedName>
</protein>
<sequence length="460" mass="48956">MASATAPTTLSLLKTAASSTSTSVRASLLPVSTSGLRTTSLRGLGFSAADTLFSSHVVSKIRSFKSNGKAPRAVVSMAKKSVGDLTAADLKGKKVFVRADLNVPLDDNQNITDDTRIRAAIPTIKHLISNGAKVILSSHLGRPKGVTPKFSLAPLVPEVEKLVASLPDGGVLLLENVRFYKEEEKNEPEFAKKLASLADLYVNDAFGTAHRAHASTEGVTKFLKPSVSGFLLQKELDYLVGAVSTPKRPFAAIVGGSKVSSKIGVIESLLEKCDILLLGGGMIFTFYKAQGLPVGSSLVEEDKLGLATSLLEKAKAKGVSLLLPSDVIIADKFAPDANSKTVPASASQMVGWEWTLDQNLHSVKLWEPPKLSSGTDPWECLSLTSLQLGQRPLHRSLLSLAARELQLLLEVEILLRLWKKVGVADVMCHISTGGGASLELLEGKELPGVLALDEVERVAV</sequence>
<dbReference type="PIRSF" id="PIRSF000724">
    <property type="entry name" value="Pgk"/>
    <property type="match status" value="1"/>
</dbReference>
<comment type="pathway">
    <text evidence="3">Carbohydrate biosynthesis; Calvin cycle.</text>
</comment>
<keyword evidence="10 13" id="KW-0067">ATP-binding</keyword>
<feature type="binding site" evidence="12">
    <location>
        <begin position="100"/>
        <end position="102"/>
    </location>
    <ligand>
        <name>substrate</name>
    </ligand>
</feature>
<evidence type="ECO:0000256" key="9">
    <source>
        <dbReference type="ARBA" id="ARBA00022777"/>
    </source>
</evidence>
<dbReference type="PANTHER" id="PTHR11406">
    <property type="entry name" value="PHOSPHOGLYCERATE KINASE"/>
    <property type="match status" value="1"/>
</dbReference>
<comment type="similarity">
    <text evidence="4 14">Belongs to the phosphoglycerate kinase family.</text>
</comment>
<evidence type="ECO:0000256" key="15">
    <source>
        <dbReference type="RuleBase" id="RU000696"/>
    </source>
</evidence>
<dbReference type="InterPro" id="IPR015911">
    <property type="entry name" value="Phosphoglycerate_kinase_CS"/>
</dbReference>
<dbReference type="PRINTS" id="PR00477">
    <property type="entry name" value="PHGLYCKINASE"/>
</dbReference>
<evidence type="ECO:0000256" key="3">
    <source>
        <dbReference type="ARBA" id="ARBA00005215"/>
    </source>
</evidence>
<keyword evidence="11" id="KW-0460">Magnesium</keyword>
<evidence type="ECO:0000256" key="5">
    <source>
        <dbReference type="ARBA" id="ARBA00013061"/>
    </source>
</evidence>
<dbReference type="Pfam" id="PF00162">
    <property type="entry name" value="PGK"/>
    <property type="match status" value="1"/>
</dbReference>
<evidence type="ECO:0000256" key="11">
    <source>
        <dbReference type="ARBA" id="ARBA00022842"/>
    </source>
</evidence>
<dbReference type="InterPro" id="IPR036043">
    <property type="entry name" value="Phosphoglycerate_kinase_sf"/>
</dbReference>
<dbReference type="GO" id="GO:0006094">
    <property type="term" value="P:gluconeogenesis"/>
    <property type="evidence" value="ECO:0007669"/>
    <property type="project" value="TreeGrafter"/>
</dbReference>
<comment type="caution">
    <text evidence="16">The sequence shown here is derived from an EMBL/GenBank/DDBJ whole genome shotgun (WGS) entry which is preliminary data.</text>
</comment>
<accession>A0AAD6MCC5</accession>